<evidence type="ECO:0000313" key="5">
    <source>
        <dbReference type="EMBL" id="SFK53074.1"/>
    </source>
</evidence>
<organism evidence="5 6">
    <name type="scientific">Pseudovibrio ascidiaceicola</name>
    <dbReference type="NCBI Taxonomy" id="285279"/>
    <lineage>
        <taxon>Bacteria</taxon>
        <taxon>Pseudomonadati</taxon>
        <taxon>Pseudomonadota</taxon>
        <taxon>Alphaproteobacteria</taxon>
        <taxon>Hyphomicrobiales</taxon>
        <taxon>Stappiaceae</taxon>
        <taxon>Pseudovibrio</taxon>
    </lineage>
</organism>
<dbReference type="NCBIfam" id="NF006094">
    <property type="entry name" value="PRK08246.1"/>
    <property type="match status" value="1"/>
</dbReference>
<keyword evidence="3" id="KW-0456">Lyase</keyword>
<dbReference type="InterPro" id="IPR036052">
    <property type="entry name" value="TrpB-like_PALP_sf"/>
</dbReference>
<protein>
    <submittedName>
        <fullName evidence="5">Threonine dehydratase</fullName>
    </submittedName>
</protein>
<evidence type="ECO:0000259" key="4">
    <source>
        <dbReference type="Pfam" id="PF00291"/>
    </source>
</evidence>
<dbReference type="InterPro" id="IPR001926">
    <property type="entry name" value="TrpB-like_PALP"/>
</dbReference>
<dbReference type="SUPFAM" id="SSF53686">
    <property type="entry name" value="Tryptophan synthase beta subunit-like PLP-dependent enzymes"/>
    <property type="match status" value="1"/>
</dbReference>
<dbReference type="InterPro" id="IPR000634">
    <property type="entry name" value="Ser/Thr_deHydtase_PyrdxlP-BS"/>
</dbReference>
<dbReference type="EMBL" id="FOSK01000006">
    <property type="protein sequence ID" value="SFK53074.1"/>
    <property type="molecule type" value="Genomic_DNA"/>
</dbReference>
<proteinExistence type="predicted"/>
<comment type="caution">
    <text evidence="5">The sequence shown here is derived from an EMBL/GenBank/DDBJ whole genome shotgun (WGS) entry which is preliminary data.</text>
</comment>
<evidence type="ECO:0000313" key="6">
    <source>
        <dbReference type="Proteomes" id="UP000199598"/>
    </source>
</evidence>
<keyword evidence="6" id="KW-1185">Reference proteome</keyword>
<dbReference type="PANTHER" id="PTHR48078:SF6">
    <property type="entry name" value="L-THREONINE DEHYDRATASE CATABOLIC TDCB"/>
    <property type="match status" value="1"/>
</dbReference>
<dbReference type="RefSeq" id="WP_093519861.1">
    <property type="nucleotide sequence ID" value="NZ_FOSK01000006.1"/>
</dbReference>
<dbReference type="InterPro" id="IPR050147">
    <property type="entry name" value="Ser/Thr_Dehydratase"/>
</dbReference>
<dbReference type="PANTHER" id="PTHR48078">
    <property type="entry name" value="THREONINE DEHYDRATASE, MITOCHONDRIAL-RELATED"/>
    <property type="match status" value="1"/>
</dbReference>
<evidence type="ECO:0000256" key="3">
    <source>
        <dbReference type="ARBA" id="ARBA00023239"/>
    </source>
</evidence>
<evidence type="ECO:0000256" key="2">
    <source>
        <dbReference type="ARBA" id="ARBA00022898"/>
    </source>
</evidence>
<name>A0A1I4A9T6_9HYPH</name>
<evidence type="ECO:0000256" key="1">
    <source>
        <dbReference type="ARBA" id="ARBA00001933"/>
    </source>
</evidence>
<reference evidence="5 6" key="1">
    <citation type="submission" date="2016-10" db="EMBL/GenBank/DDBJ databases">
        <authorList>
            <person name="Varghese N."/>
            <person name="Submissions S."/>
        </authorList>
    </citation>
    <scope>NUCLEOTIDE SEQUENCE [LARGE SCALE GENOMIC DNA]</scope>
    <source>
        <strain evidence="5 6">DSM 16392</strain>
    </source>
</reference>
<accession>A0A1I4A9T6</accession>
<dbReference type="Gene3D" id="3.40.50.1100">
    <property type="match status" value="2"/>
</dbReference>
<dbReference type="Proteomes" id="UP000199598">
    <property type="component" value="Unassembled WGS sequence"/>
</dbReference>
<gene>
    <name evidence="5" type="ORF">SAMN04488518_10668</name>
</gene>
<dbReference type="Pfam" id="PF00291">
    <property type="entry name" value="PALP"/>
    <property type="match status" value="1"/>
</dbReference>
<keyword evidence="2" id="KW-0663">Pyridoxal phosphate</keyword>
<comment type="cofactor">
    <cofactor evidence="1">
        <name>pyridoxal 5'-phosphate</name>
        <dbReference type="ChEBI" id="CHEBI:597326"/>
    </cofactor>
</comment>
<feature type="domain" description="Tryptophan synthase beta chain-like PALP" evidence="4">
    <location>
        <begin position="16"/>
        <end position="301"/>
    </location>
</feature>
<sequence length="316" mass="32957">MQISKQAIEVAHKRIQKYIRKTPSIVSGNGTFGLKYSISLKLEHLQHSGSFKARGAFNSLLNNSIPEAGIAAASGGNHGAAVACAAHALGKKAKIFVPEISNPAKIDKIRSFGADVHVEGSAYADAAALCTEYQKQTGAIDIHPFDAIDTINGQGTVALEWAEQSPDLDTILVAVGGGGLAAGVASYYANSPTKVIAIEPFGSCSMNAALKAGEPVDVELDSIAANALGAKRCGTFPFEVARNHIAQSILVEDDAILAAQRRLWREMQLVVEPGGATALAALISGAYKPEEGERIGVLLCGGNAELIQVNNTLSGR</sequence>
<dbReference type="PROSITE" id="PS00165">
    <property type="entry name" value="DEHYDRATASE_SER_THR"/>
    <property type="match status" value="1"/>
</dbReference>